<feature type="region of interest" description="Disordered" evidence="1">
    <location>
        <begin position="161"/>
        <end position="208"/>
    </location>
</feature>
<feature type="region of interest" description="Disordered" evidence="1">
    <location>
        <begin position="1"/>
        <end position="21"/>
    </location>
</feature>
<evidence type="ECO:0000256" key="2">
    <source>
        <dbReference type="SAM" id="Phobius"/>
    </source>
</evidence>
<gene>
    <name evidence="4" type="ORF">B7R22_10445</name>
</gene>
<evidence type="ECO:0000313" key="4">
    <source>
        <dbReference type="EMBL" id="RFA14033.1"/>
    </source>
</evidence>
<protein>
    <recommendedName>
        <fullName evidence="3">General stress protein 17M-like domain-containing protein</fullName>
    </recommendedName>
</protein>
<dbReference type="EMBL" id="NBXB01000029">
    <property type="protein sequence ID" value="RFA14033.1"/>
    <property type="molecule type" value="Genomic_DNA"/>
</dbReference>
<accession>A0A3E0VXH9</accession>
<dbReference type="Pfam" id="PF11181">
    <property type="entry name" value="YflT"/>
    <property type="match status" value="1"/>
</dbReference>
<keyword evidence="2" id="KW-1133">Transmembrane helix</keyword>
<comment type="caution">
    <text evidence="4">The sequence shown here is derived from an EMBL/GenBank/DDBJ whole genome shotgun (WGS) entry which is preliminary data.</text>
</comment>
<organism evidence="4 5">
    <name type="scientific">Subtercola boreus</name>
    <dbReference type="NCBI Taxonomy" id="120213"/>
    <lineage>
        <taxon>Bacteria</taxon>
        <taxon>Bacillati</taxon>
        <taxon>Actinomycetota</taxon>
        <taxon>Actinomycetes</taxon>
        <taxon>Micrococcales</taxon>
        <taxon>Microbacteriaceae</taxon>
        <taxon>Subtercola</taxon>
    </lineage>
</organism>
<dbReference type="Proteomes" id="UP000256541">
    <property type="component" value="Unassembled WGS sequence"/>
</dbReference>
<evidence type="ECO:0000313" key="5">
    <source>
        <dbReference type="Proteomes" id="UP000256541"/>
    </source>
</evidence>
<feature type="transmembrane region" description="Helical" evidence="2">
    <location>
        <begin position="103"/>
        <end position="124"/>
    </location>
</feature>
<name>A0A3E0VXH9_9MICO</name>
<sequence>MDAVTNPLSRPGRSNPLSPRIPRGDVIATYETYEEAQQAVDLLAREDFPVAQLSIVGSELKSVENVTGKLSYGRAAAAGAVSGAWLGLFLGLLLIIFQPAASSLPFLGAAVLIGAGFGMLFRIVSYTLTRRRRDYTSTMQVIASRYDVVADSDVANRARNIVSPGQGWGQPAFTPPSAAAHPSDPPPAPAPAEPTPTPGQPTPEQPTA</sequence>
<feature type="transmembrane region" description="Helical" evidence="2">
    <location>
        <begin position="75"/>
        <end position="97"/>
    </location>
</feature>
<reference evidence="4 5" key="1">
    <citation type="submission" date="2017-04" db="EMBL/GenBank/DDBJ databases">
        <title>Comparative genome analysis of Subtercola boreus.</title>
        <authorList>
            <person name="Cho Y.-J."/>
            <person name="Cho A."/>
            <person name="Kim O.-S."/>
            <person name="Lee J.-I."/>
        </authorList>
    </citation>
    <scope>NUCLEOTIDE SEQUENCE [LARGE SCALE GENOMIC DNA]</scope>
    <source>
        <strain evidence="4 5">P27479</strain>
    </source>
</reference>
<keyword evidence="2" id="KW-0472">Membrane</keyword>
<proteinExistence type="predicted"/>
<feature type="domain" description="General stress protein 17M-like" evidence="3">
    <location>
        <begin position="26"/>
        <end position="114"/>
    </location>
</feature>
<keyword evidence="2" id="KW-0812">Transmembrane</keyword>
<dbReference type="InterPro" id="IPR025889">
    <property type="entry name" value="GSP17M-like_dom"/>
</dbReference>
<dbReference type="AlphaFoldDB" id="A0A3E0VXH9"/>
<feature type="compositionally biased region" description="Pro residues" evidence="1">
    <location>
        <begin position="183"/>
        <end position="208"/>
    </location>
</feature>
<dbReference type="OrthoDB" id="3381462at2"/>
<evidence type="ECO:0000259" key="3">
    <source>
        <dbReference type="Pfam" id="PF11181"/>
    </source>
</evidence>
<evidence type="ECO:0000256" key="1">
    <source>
        <dbReference type="SAM" id="MobiDB-lite"/>
    </source>
</evidence>